<organism evidence="2 3">
    <name type="scientific">Methanobrevibacter gottschalkii DSM 11977</name>
    <dbReference type="NCBI Taxonomy" id="1122229"/>
    <lineage>
        <taxon>Archaea</taxon>
        <taxon>Methanobacteriati</taxon>
        <taxon>Methanobacteriota</taxon>
        <taxon>Methanomada group</taxon>
        <taxon>Methanobacteria</taxon>
        <taxon>Methanobacteriales</taxon>
        <taxon>Methanobacteriaceae</taxon>
        <taxon>Methanobrevibacter</taxon>
    </lineage>
</organism>
<comment type="caution">
    <text evidence="2">The sequence shown here is derived from an EMBL/GenBank/DDBJ whole genome shotgun (WGS) entry which is preliminary data.</text>
</comment>
<sequence>MGIIIKSLKYFIYLQIEAFNHEFFRWPKRMEYWKKALSIIIFFCIGLILMDMIACGDLPDKNTASSFMFYI</sequence>
<dbReference type="RefSeq" id="WP_069575571.1">
    <property type="nucleotide sequence ID" value="NZ_RKRG01000001.1"/>
</dbReference>
<keyword evidence="1" id="KW-0472">Membrane</keyword>
<proteinExistence type="predicted"/>
<keyword evidence="1" id="KW-1133">Transmembrane helix</keyword>
<reference evidence="2 3" key="1">
    <citation type="submission" date="2018-11" db="EMBL/GenBank/DDBJ databases">
        <title>Genomic Encyclopedia of Type Strains, Phase IV (KMG-IV): sequencing the most valuable type-strain genomes for metagenomic binning, comparative biology and taxonomic classification.</title>
        <authorList>
            <person name="Goeker M."/>
        </authorList>
    </citation>
    <scope>NUCLEOTIDE SEQUENCE [LARGE SCALE GENOMIC DNA]</scope>
    <source>
        <strain evidence="2 3">DSM 11977</strain>
    </source>
</reference>
<feature type="transmembrane region" description="Helical" evidence="1">
    <location>
        <begin position="36"/>
        <end position="54"/>
    </location>
</feature>
<evidence type="ECO:0000313" key="2">
    <source>
        <dbReference type="EMBL" id="RPF52753.1"/>
    </source>
</evidence>
<name>A0A3N5B5Z3_9EURY</name>
<gene>
    <name evidence="2" type="ORF">EDC42_0309</name>
</gene>
<keyword evidence="3" id="KW-1185">Reference proteome</keyword>
<keyword evidence="1" id="KW-0812">Transmembrane</keyword>
<protein>
    <submittedName>
        <fullName evidence="2">Uncharacterized protein</fullName>
    </submittedName>
</protein>
<accession>A0A3N5B5Z3</accession>
<evidence type="ECO:0000313" key="3">
    <source>
        <dbReference type="Proteomes" id="UP000271783"/>
    </source>
</evidence>
<dbReference type="Proteomes" id="UP000271783">
    <property type="component" value="Unassembled WGS sequence"/>
</dbReference>
<dbReference type="AlphaFoldDB" id="A0A3N5B5Z3"/>
<dbReference type="EMBL" id="RKRG01000001">
    <property type="protein sequence ID" value="RPF52753.1"/>
    <property type="molecule type" value="Genomic_DNA"/>
</dbReference>
<evidence type="ECO:0000256" key="1">
    <source>
        <dbReference type="SAM" id="Phobius"/>
    </source>
</evidence>